<gene>
    <name evidence="1" type="ORF">LH29_20605</name>
</gene>
<dbReference type="Proteomes" id="UP000032544">
    <property type="component" value="Unassembled WGS sequence"/>
</dbReference>
<dbReference type="AlphaFoldDB" id="A0A0D8J5I6"/>
<evidence type="ECO:0000313" key="1">
    <source>
        <dbReference type="EMBL" id="KJF42200.1"/>
    </source>
</evidence>
<sequence>MNQIKNIAVLFLGMIFLLSTSGFVLYKSYCACSGEDYTSIIVKPATCETEFHQHHKHDLSNNEISCSEGECHECQPIAEHSDTCGCEAPESIFMKLMDKAVNDEVKFVAVQPVELKVFSAEILWELKTNTEDNLNKRYYADPPPRIKSSLDYLIHIQQLKIPSLA</sequence>
<dbReference type="EMBL" id="JRHC01000006">
    <property type="protein sequence ID" value="KJF42200.1"/>
    <property type="molecule type" value="Genomic_DNA"/>
</dbReference>
<protein>
    <submittedName>
        <fullName evidence="1">Uncharacterized protein</fullName>
    </submittedName>
</protein>
<reference evidence="1 2" key="1">
    <citation type="submission" date="2014-09" db="EMBL/GenBank/DDBJ databases">
        <title>Draft Genome Sequence of Draconibacterium sp. JN14CK-3.</title>
        <authorList>
            <person name="Dong C."/>
            <person name="Lai Q."/>
            <person name="Shao Z."/>
        </authorList>
    </citation>
    <scope>NUCLEOTIDE SEQUENCE [LARGE SCALE GENOMIC DNA]</scope>
    <source>
        <strain evidence="1 2">JN14CK-3</strain>
    </source>
</reference>
<comment type="caution">
    <text evidence="1">The sequence shown here is derived from an EMBL/GenBank/DDBJ whole genome shotgun (WGS) entry which is preliminary data.</text>
</comment>
<evidence type="ECO:0000313" key="2">
    <source>
        <dbReference type="Proteomes" id="UP000032544"/>
    </source>
</evidence>
<name>A0A0D8J5I6_9BACT</name>
<dbReference type="OrthoDB" id="1121166at2"/>
<accession>A0A0D8J5I6</accession>
<keyword evidence="2" id="KW-1185">Reference proteome</keyword>
<dbReference type="RefSeq" id="WP_045032981.1">
    <property type="nucleotide sequence ID" value="NZ_JRHC01000006.1"/>
</dbReference>
<dbReference type="STRING" id="1544798.LH29_20605"/>
<organism evidence="1 2">
    <name type="scientific">Draconibacterium sediminis</name>
    <dbReference type="NCBI Taxonomy" id="1544798"/>
    <lineage>
        <taxon>Bacteria</taxon>
        <taxon>Pseudomonadati</taxon>
        <taxon>Bacteroidota</taxon>
        <taxon>Bacteroidia</taxon>
        <taxon>Marinilabiliales</taxon>
        <taxon>Prolixibacteraceae</taxon>
        <taxon>Draconibacterium</taxon>
    </lineage>
</organism>
<proteinExistence type="predicted"/>